<reference evidence="2 3" key="1">
    <citation type="submission" date="2020-04" db="EMBL/GenBank/DDBJ databases">
        <title>Complete genome of a Psychrophilic, Marine, Gas Vacuolate Bacterium Polaromonas vacuolata KCTC 22033T.</title>
        <authorList>
            <person name="Hwang K."/>
            <person name="Kim K.M."/>
        </authorList>
    </citation>
    <scope>NUCLEOTIDE SEQUENCE [LARGE SCALE GENOMIC DNA]</scope>
    <source>
        <strain evidence="2 3">KCTC 22033</strain>
    </source>
</reference>
<dbReference type="InterPro" id="IPR046867">
    <property type="entry name" value="AldOxase/xan_DH_MoCoBD2"/>
</dbReference>
<dbReference type="AlphaFoldDB" id="A0A6H2H7W7"/>
<organism evidence="2 3">
    <name type="scientific">Polaromonas vacuolata</name>
    <dbReference type="NCBI Taxonomy" id="37448"/>
    <lineage>
        <taxon>Bacteria</taxon>
        <taxon>Pseudomonadati</taxon>
        <taxon>Pseudomonadota</taxon>
        <taxon>Betaproteobacteria</taxon>
        <taxon>Burkholderiales</taxon>
        <taxon>Comamonadaceae</taxon>
        <taxon>Polaromonas</taxon>
    </lineage>
</organism>
<feature type="domain" description="Aldehyde oxidase/xanthine dehydrogenase a/b hammerhead" evidence="1">
    <location>
        <begin position="212"/>
        <end position="290"/>
    </location>
</feature>
<keyword evidence="2" id="KW-0560">Oxidoreductase</keyword>
<dbReference type="GO" id="GO:0047121">
    <property type="term" value="F:isoquinoline 1-oxidoreductase activity"/>
    <property type="evidence" value="ECO:0007669"/>
    <property type="project" value="UniProtKB-EC"/>
</dbReference>
<dbReference type="EMBL" id="CP051461">
    <property type="protein sequence ID" value="QJC55955.1"/>
    <property type="molecule type" value="Genomic_DNA"/>
</dbReference>
<dbReference type="InterPro" id="IPR006311">
    <property type="entry name" value="TAT_signal"/>
</dbReference>
<evidence type="ECO:0000313" key="3">
    <source>
        <dbReference type="Proteomes" id="UP000502041"/>
    </source>
</evidence>
<dbReference type="InterPro" id="IPR012368">
    <property type="entry name" value="OxRdtase_Mopterin-bd_su_IorB"/>
</dbReference>
<dbReference type="Gene3D" id="3.90.1170.50">
    <property type="entry name" value="Aldehyde oxidase/xanthine dehydrogenase, a/b hammerhead"/>
    <property type="match status" value="1"/>
</dbReference>
<dbReference type="PANTHER" id="PTHR47495">
    <property type="entry name" value="ALDEHYDE DEHYDROGENASE"/>
    <property type="match status" value="1"/>
</dbReference>
<evidence type="ECO:0000259" key="1">
    <source>
        <dbReference type="SMART" id="SM01008"/>
    </source>
</evidence>
<gene>
    <name evidence="2" type="primary">iorB_1</name>
    <name evidence="2" type="ORF">HC248_01239</name>
</gene>
<dbReference type="Pfam" id="PF20256">
    <property type="entry name" value="MoCoBD_2"/>
    <property type="match status" value="2"/>
</dbReference>
<dbReference type="PROSITE" id="PS51318">
    <property type="entry name" value="TAT"/>
    <property type="match status" value="1"/>
</dbReference>
<dbReference type="PIRSF" id="PIRSF036389">
    <property type="entry name" value="IOR_B"/>
    <property type="match status" value="1"/>
</dbReference>
<protein>
    <submittedName>
        <fullName evidence="2">Isoquinoline 1-oxidoreductase subunit beta</fullName>
        <ecNumber evidence="2">1.3.99.16</ecNumber>
    </submittedName>
</protein>
<dbReference type="RefSeq" id="WP_168921738.1">
    <property type="nucleotide sequence ID" value="NZ_CP051461.1"/>
</dbReference>
<dbReference type="InterPro" id="IPR037165">
    <property type="entry name" value="AldOxase/xan_DH_Mopterin-bd_sf"/>
</dbReference>
<dbReference type="Proteomes" id="UP000502041">
    <property type="component" value="Chromosome"/>
</dbReference>
<dbReference type="SUPFAM" id="SSF56003">
    <property type="entry name" value="Molybdenum cofactor-binding domain"/>
    <property type="match status" value="2"/>
</dbReference>
<dbReference type="PANTHER" id="PTHR47495:SF2">
    <property type="entry name" value="ALDEHYDE DEHYDROGENASE"/>
    <property type="match status" value="1"/>
</dbReference>
<proteinExistence type="predicted"/>
<name>A0A6H2H7W7_9BURK</name>
<dbReference type="Pfam" id="PF02738">
    <property type="entry name" value="MoCoBD_1"/>
    <property type="match status" value="1"/>
</dbReference>
<dbReference type="SMART" id="SM01008">
    <property type="entry name" value="Ald_Xan_dh_C"/>
    <property type="match status" value="1"/>
</dbReference>
<dbReference type="InterPro" id="IPR008274">
    <property type="entry name" value="AldOxase/xan_DH_MoCoBD1"/>
</dbReference>
<dbReference type="Gene3D" id="3.30.365.10">
    <property type="entry name" value="Aldehyde oxidase/xanthine dehydrogenase, molybdopterin binding domain"/>
    <property type="match status" value="4"/>
</dbReference>
<dbReference type="KEGG" id="pvac:HC248_01239"/>
<accession>A0A6H2H7W7</accession>
<dbReference type="EC" id="1.3.99.16" evidence="2"/>
<evidence type="ECO:0000313" key="2">
    <source>
        <dbReference type="EMBL" id="QJC55955.1"/>
    </source>
</evidence>
<dbReference type="InterPro" id="IPR052516">
    <property type="entry name" value="N-heterocyclic_Hydroxylase"/>
</dbReference>
<dbReference type="InterPro" id="IPR000674">
    <property type="entry name" value="Ald_Oxase/Xan_DH_a/b"/>
</dbReference>
<sequence>MQDNHKSTGLNRRNFLASTGAVSGSLMLGFAVGMPLISQAAGTASASHAPNAWVRITDDNVITLLTARSEMGQGVYTAMPMLIAEELQVDIRKIKVEVAPANKVYTNALLGAQITGGSTSTRDAWVPLRTAGAQVRMMLISAAAAQWKVDASTLRAEDGMVLGPKGQKASYGSLAAAASKLPVPTKVVLKDPKDFTLIGKATPRLDTPSKVNGTAEFGIDVKLPGMVYASLQQCAVIGGKVKSFDAAKAKTMPGVIAVVQIPDGIAVVAESYWQAYKARQAVTIVWDEGALVNTTHENMLAGIRNASITGKALSIVAPKGDVSEAMKGATKIIKAEYVSQLLAHATMEPQNFTADFKNGKCMLIGPTQFQTGAVGGVAAALGIKPEDVTVKTTFLGGGFGRRLEVDFIVQAAQISKAVGRPVKMLWSREDDTAHDFYRPMAVNQLLAAIGPDGKPVAFDFRLTSQSITQRAFGLPKDTVDDFMTEAAVVGYDIPNTRYDLVIHHTGLRAGYWRSVSHAINAFANESFVDEMAAAAGQDPYAFRMSMLAKQPRYAHVLKLAAEKAGWGTAAPAGRTRGMALMSGYNSYMAQIVEISVKDNRVTVHKVTVVADVGMMINPDTVLAQIQSSIIFGMTAALNNEITLAAGRVQQTNFGDYPVPRMNETPEMDITLVTSTEAPGGIGEPVTALVAPAIANALFTATGKRVRQLPIHHYIDKA</sequence>
<keyword evidence="3" id="KW-1185">Reference proteome</keyword>